<protein>
    <submittedName>
        <fullName evidence="2">Mycothiol system anti-sigma-R factor</fullName>
    </submittedName>
</protein>
<proteinExistence type="predicted"/>
<comment type="caution">
    <text evidence="2">The sequence shown here is derived from an EMBL/GenBank/DDBJ whole genome shotgun (WGS) entry which is preliminary data.</text>
</comment>
<gene>
    <name evidence="3" type="ORF">BST11_14440</name>
    <name evidence="2" type="ORF">H7K38_10750</name>
</gene>
<dbReference type="NCBIfam" id="TIGR03988">
    <property type="entry name" value="antisig_RsrA"/>
    <property type="match status" value="1"/>
</dbReference>
<dbReference type="Proteomes" id="UP000192319">
    <property type="component" value="Unassembled WGS sequence"/>
</dbReference>
<evidence type="ECO:0000313" key="2">
    <source>
        <dbReference type="EMBL" id="MCV7379134.1"/>
    </source>
</evidence>
<evidence type="ECO:0000313" key="3">
    <source>
        <dbReference type="EMBL" id="OQZ90053.1"/>
    </source>
</evidence>
<keyword evidence="4" id="KW-1185">Reference proteome</keyword>
<reference evidence="2" key="2">
    <citation type="submission" date="2020-07" db="EMBL/GenBank/DDBJ databases">
        <authorList>
            <person name="Pettersson B.M.F."/>
            <person name="Behra P.R.K."/>
            <person name="Ramesh M."/>
            <person name="Das S."/>
            <person name="Dasgupta S."/>
            <person name="Kirsebom L.A."/>
        </authorList>
    </citation>
    <scope>NUCLEOTIDE SEQUENCE</scope>
    <source>
        <strain evidence="2">CCUG 55640</strain>
    </source>
</reference>
<sequence>MSEFAGPADPRRDDGHSHGLGCAEVIAEVWTLLDGECTPETRERLRQHLEACPGCFQHYGIEERLKALIATKCKGERAPEGLKERLRLEIRRTTIVRGVEQS</sequence>
<organism evidence="2 5">
    <name type="scientific">Mycobacterium alsense</name>
    <dbReference type="NCBI Taxonomy" id="324058"/>
    <lineage>
        <taxon>Bacteria</taxon>
        <taxon>Bacillati</taxon>
        <taxon>Actinomycetota</taxon>
        <taxon>Actinomycetes</taxon>
        <taxon>Mycobacteriales</taxon>
        <taxon>Mycobacteriaceae</taxon>
        <taxon>Mycobacterium</taxon>
    </lineage>
</organism>
<dbReference type="InterPro" id="IPR027383">
    <property type="entry name" value="Znf_put"/>
</dbReference>
<dbReference type="AlphaFoldDB" id="A0AA42BZ64"/>
<dbReference type="RefSeq" id="WP_083138616.1">
    <property type="nucleotide sequence ID" value="NZ_JACKVH010000012.1"/>
</dbReference>
<name>A0AA42BZ64_9MYCO</name>
<feature type="domain" description="Putative zinc-finger" evidence="1">
    <location>
        <begin position="22"/>
        <end position="55"/>
    </location>
</feature>
<dbReference type="InterPro" id="IPR024020">
    <property type="entry name" value="Anit_sigma_mycothiol_RsrA"/>
</dbReference>
<dbReference type="EMBL" id="JACKVH010000012">
    <property type="protein sequence ID" value="MCV7379134.1"/>
    <property type="molecule type" value="Genomic_DNA"/>
</dbReference>
<reference evidence="3 4" key="1">
    <citation type="submission" date="2017-02" db="EMBL/GenBank/DDBJ databases">
        <title>The new phylogeny of genus Mycobacterium.</title>
        <authorList>
            <person name="Tortoli E."/>
            <person name="Trovato A."/>
            <person name="Cirillo D.M."/>
        </authorList>
    </citation>
    <scope>NUCLEOTIDE SEQUENCE [LARGE SCALE GENOMIC DNA]</scope>
    <source>
        <strain evidence="3 4">DSM 45230</strain>
    </source>
</reference>
<evidence type="ECO:0000313" key="5">
    <source>
        <dbReference type="Proteomes" id="UP001141650"/>
    </source>
</evidence>
<dbReference type="Proteomes" id="UP001141650">
    <property type="component" value="Unassembled WGS sequence"/>
</dbReference>
<accession>A0AA42BZ64</accession>
<dbReference type="EMBL" id="MVHD01000023">
    <property type="protein sequence ID" value="OQZ90053.1"/>
    <property type="molecule type" value="Genomic_DNA"/>
</dbReference>
<reference evidence="2" key="3">
    <citation type="journal article" date="2022" name="BMC Genomics">
        <title>Comparative genome analysis of mycobacteria focusing on tRNA and non-coding RNA.</title>
        <authorList>
            <person name="Behra P.R.K."/>
            <person name="Pettersson B.M.F."/>
            <person name="Ramesh M."/>
            <person name="Das S."/>
            <person name="Dasgupta S."/>
            <person name="Kirsebom L.A."/>
        </authorList>
    </citation>
    <scope>NUCLEOTIDE SEQUENCE</scope>
    <source>
        <strain evidence="2">CCUG 55640</strain>
    </source>
</reference>
<evidence type="ECO:0000313" key="4">
    <source>
        <dbReference type="Proteomes" id="UP000192319"/>
    </source>
</evidence>
<dbReference type="Pfam" id="PF13490">
    <property type="entry name" value="zf-HC2"/>
    <property type="match status" value="1"/>
</dbReference>
<evidence type="ECO:0000259" key="1">
    <source>
        <dbReference type="Pfam" id="PF13490"/>
    </source>
</evidence>